<keyword evidence="5" id="KW-1185">Reference proteome</keyword>
<dbReference type="PROSITE" id="PS50172">
    <property type="entry name" value="BRCT"/>
    <property type="match status" value="2"/>
</dbReference>
<dbReference type="KEGG" id="loi:92356255"/>
<dbReference type="Proteomes" id="UP000674143">
    <property type="component" value="Unassembled WGS sequence"/>
</dbReference>
<dbReference type="GeneID" id="92356255"/>
<feature type="signal peptide" evidence="2">
    <location>
        <begin position="1"/>
        <end position="19"/>
    </location>
</feature>
<name>A0A836FZJ3_9TRYP</name>
<evidence type="ECO:0000256" key="2">
    <source>
        <dbReference type="SAM" id="SignalP"/>
    </source>
</evidence>
<sequence>MFHGHAFLVSLTASPLTVAELTHNGARMVYDLDGETPVTCVIIASDNQLGTPARCSRGWATPNAMPASLEDHVRARRITVVYEHWVHQCVRKRRLLLPCRDYPDAIAYDPHLFASVHFTTTQLPMQLKANIIALMQFYGATYHNHLLNITNLLVHSHVHLSPAVARSEGPGTGAPLPLDADRRDAVTLASIKDGEAANAGPGERLTTGTSGDNPTEAAKPPLTKLAVARQLGIPCVTPQWVQLCLNAGELLPVQPALASPPLARALLHPSTESGATMQTDAPASSVTDADELCCCEEELDRWIGEALMSTSHSAHPDRGSTPTDACAAHLHVPSSCMVPRKKEAASEAREAPKGAAQLSPSRASASKARKRRRVC</sequence>
<feature type="compositionally biased region" description="Basic and acidic residues" evidence="1">
    <location>
        <begin position="340"/>
        <end position="352"/>
    </location>
</feature>
<proteinExistence type="predicted"/>
<protein>
    <recommendedName>
        <fullName evidence="3">BRCT domain-containing protein</fullName>
    </recommendedName>
</protein>
<feature type="chain" id="PRO_5032929151" description="BRCT domain-containing protein" evidence="2">
    <location>
        <begin position="20"/>
        <end position="375"/>
    </location>
</feature>
<organism evidence="4 5">
    <name type="scientific">Leishmania orientalis</name>
    <dbReference type="NCBI Taxonomy" id="2249476"/>
    <lineage>
        <taxon>Eukaryota</taxon>
        <taxon>Discoba</taxon>
        <taxon>Euglenozoa</taxon>
        <taxon>Kinetoplastea</taxon>
        <taxon>Metakinetoplastina</taxon>
        <taxon>Trypanosomatida</taxon>
        <taxon>Trypanosomatidae</taxon>
        <taxon>Leishmaniinae</taxon>
        <taxon>Leishmania</taxon>
    </lineage>
</organism>
<dbReference type="SUPFAM" id="SSF52113">
    <property type="entry name" value="BRCT domain"/>
    <property type="match status" value="1"/>
</dbReference>
<gene>
    <name evidence="4" type="ORF">LSCM4_00232</name>
</gene>
<evidence type="ECO:0000256" key="1">
    <source>
        <dbReference type="SAM" id="MobiDB-lite"/>
    </source>
</evidence>
<dbReference type="RefSeq" id="XP_067058422.1">
    <property type="nucleotide sequence ID" value="XM_067202321.1"/>
</dbReference>
<feature type="domain" description="BRCT" evidence="3">
    <location>
        <begin position="233"/>
        <end position="258"/>
    </location>
</feature>
<feature type="region of interest" description="Disordered" evidence="1">
    <location>
        <begin position="337"/>
        <end position="375"/>
    </location>
</feature>
<dbReference type="AlphaFoldDB" id="A0A836FZJ3"/>
<dbReference type="Gene3D" id="3.40.50.10190">
    <property type="entry name" value="BRCT domain"/>
    <property type="match status" value="1"/>
</dbReference>
<comment type="caution">
    <text evidence="4">The sequence shown here is derived from an EMBL/GenBank/DDBJ whole genome shotgun (WGS) entry which is preliminary data.</text>
</comment>
<evidence type="ECO:0000313" key="4">
    <source>
        <dbReference type="EMBL" id="KAG5464791.1"/>
    </source>
</evidence>
<reference evidence="5" key="1">
    <citation type="journal article" date="2021" name="Microbiol. Resour. Announc.">
        <title>LGAAP: Leishmaniinae Genome Assembly and Annotation Pipeline.</title>
        <authorList>
            <person name="Almutairi H."/>
            <person name="Urbaniak M.D."/>
            <person name="Bates M.D."/>
            <person name="Jariyapan N."/>
            <person name="Kwakye-Nuako G."/>
            <person name="Thomaz-Soccol V."/>
            <person name="Al-Salem W.S."/>
            <person name="Dillon R.J."/>
            <person name="Bates P.A."/>
            <person name="Gatherer D."/>
        </authorList>
    </citation>
    <scope>NUCLEOTIDE SEQUENCE [LARGE SCALE GENOMIC DNA]</scope>
</reference>
<accession>A0A836FZJ3</accession>
<feature type="domain" description="BRCT" evidence="3">
    <location>
        <begin position="1"/>
        <end position="96"/>
    </location>
</feature>
<evidence type="ECO:0000259" key="3">
    <source>
        <dbReference type="PROSITE" id="PS50172"/>
    </source>
</evidence>
<keyword evidence="2" id="KW-0732">Signal</keyword>
<dbReference type="EMBL" id="JAFHLR010000036">
    <property type="protein sequence ID" value="KAG5464791.1"/>
    <property type="molecule type" value="Genomic_DNA"/>
</dbReference>
<dbReference type="InterPro" id="IPR001357">
    <property type="entry name" value="BRCT_dom"/>
</dbReference>
<reference evidence="5" key="2">
    <citation type="journal article" date="2021" name="Sci. Data">
        <title>Chromosome-scale genome sequencing, assembly and annotation of six genomes from subfamily Leishmaniinae.</title>
        <authorList>
            <person name="Almutairi H."/>
            <person name="Urbaniak M.D."/>
            <person name="Bates M.D."/>
            <person name="Jariyapan N."/>
            <person name="Kwakye-Nuako G."/>
            <person name="Thomaz Soccol V."/>
            <person name="Al-Salem W.S."/>
            <person name="Dillon R.J."/>
            <person name="Bates P.A."/>
            <person name="Gatherer D."/>
        </authorList>
    </citation>
    <scope>NUCLEOTIDE SEQUENCE [LARGE SCALE GENOMIC DNA]</scope>
</reference>
<feature type="region of interest" description="Disordered" evidence="1">
    <location>
        <begin position="190"/>
        <end position="217"/>
    </location>
</feature>
<dbReference type="InterPro" id="IPR036420">
    <property type="entry name" value="BRCT_dom_sf"/>
</dbReference>
<evidence type="ECO:0000313" key="5">
    <source>
        <dbReference type="Proteomes" id="UP000674143"/>
    </source>
</evidence>